<dbReference type="Proteomes" id="UP000472267">
    <property type="component" value="Chromosome 2"/>
</dbReference>
<evidence type="ECO:0000256" key="3">
    <source>
        <dbReference type="ARBA" id="ARBA00023015"/>
    </source>
</evidence>
<reference evidence="7" key="1">
    <citation type="submission" date="2019-06" db="EMBL/GenBank/DDBJ databases">
        <authorList>
            <consortium name="Wellcome Sanger Institute Data Sharing"/>
        </authorList>
    </citation>
    <scope>NUCLEOTIDE SEQUENCE [LARGE SCALE GENOMIC DNA]</scope>
</reference>
<dbReference type="InterPro" id="IPR011598">
    <property type="entry name" value="bHLH_dom"/>
</dbReference>
<keyword evidence="8" id="KW-1185">Reference proteome</keyword>
<dbReference type="PROSITE" id="PS50888">
    <property type="entry name" value="BHLH"/>
    <property type="match status" value="1"/>
</dbReference>
<evidence type="ECO:0000256" key="5">
    <source>
        <dbReference type="ARBA" id="ARBA00023242"/>
    </source>
</evidence>
<evidence type="ECO:0000256" key="1">
    <source>
        <dbReference type="ARBA" id="ARBA00004123"/>
    </source>
</evidence>
<dbReference type="Ensembl" id="ENSSFAT00005032026.1">
    <property type="protein sequence ID" value="ENSSFAP00005030907.1"/>
    <property type="gene ID" value="ENSSFAG00005015696.1"/>
</dbReference>
<evidence type="ECO:0000259" key="6">
    <source>
        <dbReference type="PROSITE" id="PS50888"/>
    </source>
</evidence>
<organism evidence="7 8">
    <name type="scientific">Salarias fasciatus</name>
    <name type="common">Jewelled blenny</name>
    <name type="synonym">Blennius fasciatus</name>
    <dbReference type="NCBI Taxonomy" id="181472"/>
    <lineage>
        <taxon>Eukaryota</taxon>
        <taxon>Metazoa</taxon>
        <taxon>Chordata</taxon>
        <taxon>Craniata</taxon>
        <taxon>Vertebrata</taxon>
        <taxon>Euteleostomi</taxon>
        <taxon>Actinopterygii</taxon>
        <taxon>Neopterygii</taxon>
        <taxon>Teleostei</taxon>
        <taxon>Neoteleostei</taxon>
        <taxon>Acanthomorphata</taxon>
        <taxon>Ovalentaria</taxon>
        <taxon>Blenniimorphae</taxon>
        <taxon>Blenniiformes</taxon>
        <taxon>Blennioidei</taxon>
        <taxon>Blenniidae</taxon>
        <taxon>Salariinae</taxon>
        <taxon>Salarias</taxon>
    </lineage>
</organism>
<gene>
    <name evidence="7" type="primary">her11</name>
</gene>
<keyword evidence="4" id="KW-0804">Transcription</keyword>
<keyword evidence="2" id="KW-0678">Repressor</keyword>
<dbReference type="GO" id="GO:0005634">
    <property type="term" value="C:nucleus"/>
    <property type="evidence" value="ECO:0007669"/>
    <property type="project" value="UniProtKB-SubCell"/>
</dbReference>
<sequence>AELRRLLFNYTSDPRLQNPKIEKAEILDLAVEYLKKWTDRINLHDGWSIDLNILSAGFQQCVAQLTGHMHRISPAQRASLIERLRHHTESCWHPKADFSQAAGKTPDAAPAQAICTSDSKEECPGLLFPSQCPFQPHSCSTPCHEYLSPPPSPWYSPPFPMCASSSPFPSFACSLSSAPSSSPPSSNTSFFSFSPSLPHSSGLQVPPLTVERASANPAHEEALASNASSAMWRPWFK</sequence>
<dbReference type="GO" id="GO:0046983">
    <property type="term" value="F:protein dimerization activity"/>
    <property type="evidence" value="ECO:0007669"/>
    <property type="project" value="InterPro"/>
</dbReference>
<dbReference type="AlphaFoldDB" id="A0A672HPC3"/>
<name>A0A672HPC3_SALFA</name>
<evidence type="ECO:0000313" key="8">
    <source>
        <dbReference type="Proteomes" id="UP000472267"/>
    </source>
</evidence>
<proteinExistence type="predicted"/>
<keyword evidence="5" id="KW-0539">Nucleus</keyword>
<protein>
    <recommendedName>
        <fullName evidence="6">BHLH domain-containing protein</fullName>
    </recommendedName>
</protein>
<comment type="subcellular location">
    <subcellularLocation>
        <location evidence="1">Nucleus</location>
    </subcellularLocation>
</comment>
<keyword evidence="3" id="KW-0805">Transcription regulation</keyword>
<evidence type="ECO:0000256" key="2">
    <source>
        <dbReference type="ARBA" id="ARBA00022491"/>
    </source>
</evidence>
<dbReference type="InterPro" id="IPR050370">
    <property type="entry name" value="HES_HEY"/>
</dbReference>
<evidence type="ECO:0000313" key="7">
    <source>
        <dbReference type="Ensembl" id="ENSSFAP00005030907.1"/>
    </source>
</evidence>
<dbReference type="PANTHER" id="PTHR10985">
    <property type="entry name" value="BASIC HELIX-LOOP-HELIX TRANSCRIPTION FACTOR, HES-RELATED"/>
    <property type="match status" value="1"/>
</dbReference>
<reference evidence="7" key="2">
    <citation type="submission" date="2025-08" db="UniProtKB">
        <authorList>
            <consortium name="Ensembl"/>
        </authorList>
    </citation>
    <scope>IDENTIFICATION</scope>
</reference>
<accession>A0A672HPC3</accession>
<dbReference type="OMA" id="YLQKWTD"/>
<reference evidence="7" key="3">
    <citation type="submission" date="2025-09" db="UniProtKB">
        <authorList>
            <consortium name="Ensembl"/>
        </authorList>
    </citation>
    <scope>IDENTIFICATION</scope>
</reference>
<feature type="domain" description="BHLH" evidence="6">
    <location>
        <begin position="1"/>
        <end position="37"/>
    </location>
</feature>
<evidence type="ECO:0000256" key="4">
    <source>
        <dbReference type="ARBA" id="ARBA00023163"/>
    </source>
</evidence>
<dbReference type="InParanoid" id="A0A672HPC3"/>